<proteinExistence type="predicted"/>
<organism evidence="1 2">
    <name type="scientific">Bauhinia variegata</name>
    <name type="common">Purple orchid tree</name>
    <name type="synonym">Phanera variegata</name>
    <dbReference type="NCBI Taxonomy" id="167791"/>
    <lineage>
        <taxon>Eukaryota</taxon>
        <taxon>Viridiplantae</taxon>
        <taxon>Streptophyta</taxon>
        <taxon>Embryophyta</taxon>
        <taxon>Tracheophyta</taxon>
        <taxon>Spermatophyta</taxon>
        <taxon>Magnoliopsida</taxon>
        <taxon>eudicotyledons</taxon>
        <taxon>Gunneridae</taxon>
        <taxon>Pentapetalae</taxon>
        <taxon>rosids</taxon>
        <taxon>fabids</taxon>
        <taxon>Fabales</taxon>
        <taxon>Fabaceae</taxon>
        <taxon>Cercidoideae</taxon>
        <taxon>Cercideae</taxon>
        <taxon>Bauhiniinae</taxon>
        <taxon>Bauhinia</taxon>
    </lineage>
</organism>
<dbReference type="Proteomes" id="UP000828941">
    <property type="component" value="Chromosome 10"/>
</dbReference>
<sequence>MATVTPAHVSNKSFHSSILAVPSPSSSTLKSKRPLCVRCAESPPKWREGRRLLSISLALSHLFFIPNSVTAGSPFDKYVKRKKLEPLEVYIPAVILAQLQFKDLDKTLDGDEPQFASCRSLLRAGPAASLRINIRAVAQYASDSGNGKTASSDVDQCLRALEELDTLLLHASRNDPQASVKSMKAKIDTAINALDSLLQTVPSNVLSKGKEIADSYRIPEDEETQSLDPELKQLESIL</sequence>
<comment type="caution">
    <text evidence="1">The sequence shown here is derived from an EMBL/GenBank/DDBJ whole genome shotgun (WGS) entry which is preliminary data.</text>
</comment>
<reference evidence="1 2" key="1">
    <citation type="journal article" date="2022" name="DNA Res.">
        <title>Chromosomal-level genome assembly of the orchid tree Bauhinia variegata (Leguminosae; Cercidoideae) supports the allotetraploid origin hypothesis of Bauhinia.</title>
        <authorList>
            <person name="Zhong Y."/>
            <person name="Chen Y."/>
            <person name="Zheng D."/>
            <person name="Pang J."/>
            <person name="Liu Y."/>
            <person name="Luo S."/>
            <person name="Meng S."/>
            <person name="Qian L."/>
            <person name="Wei D."/>
            <person name="Dai S."/>
            <person name="Zhou R."/>
        </authorList>
    </citation>
    <scope>NUCLEOTIDE SEQUENCE [LARGE SCALE GENOMIC DNA]</scope>
    <source>
        <strain evidence="1">BV-YZ2020</strain>
    </source>
</reference>
<accession>A0ACB9LYE8</accession>
<keyword evidence="2" id="KW-1185">Reference proteome</keyword>
<evidence type="ECO:0000313" key="2">
    <source>
        <dbReference type="Proteomes" id="UP000828941"/>
    </source>
</evidence>
<dbReference type="EMBL" id="CM039435">
    <property type="protein sequence ID" value="KAI4316470.1"/>
    <property type="molecule type" value="Genomic_DNA"/>
</dbReference>
<gene>
    <name evidence="1" type="ORF">L6164_024448</name>
</gene>
<protein>
    <submittedName>
        <fullName evidence="1">Uncharacterized protein</fullName>
    </submittedName>
</protein>
<name>A0ACB9LYE8_BAUVA</name>
<evidence type="ECO:0000313" key="1">
    <source>
        <dbReference type="EMBL" id="KAI4316470.1"/>
    </source>
</evidence>